<accession>A0A0K9PMX1</accession>
<gene>
    <name evidence="7" type="ORF">ZOSMA_20G00500</name>
</gene>
<dbReference type="AlphaFoldDB" id="A0A0K9PMX1"/>
<comment type="caution">
    <text evidence="7">The sequence shown here is derived from an EMBL/GenBank/DDBJ whole genome shotgun (WGS) entry which is preliminary data.</text>
</comment>
<evidence type="ECO:0000256" key="4">
    <source>
        <dbReference type="ARBA" id="ARBA00023274"/>
    </source>
</evidence>
<evidence type="ECO:0000256" key="3">
    <source>
        <dbReference type="ARBA" id="ARBA00022980"/>
    </source>
</evidence>
<feature type="domain" description="Large ribosomal subunit protein bL25 beta" evidence="6">
    <location>
        <begin position="186"/>
        <end position="268"/>
    </location>
</feature>
<dbReference type="PANTHER" id="PTHR33284">
    <property type="entry name" value="RIBOSOMAL PROTEIN L25/GLN-TRNA SYNTHETASE, ANTI-CODON-BINDING DOMAIN-CONTAINING PROTEIN"/>
    <property type="match status" value="1"/>
</dbReference>
<keyword evidence="2" id="KW-0694">RNA-binding</keyword>
<name>A0A0K9PMX1_ZOSMR</name>
<sequence>MWRLHRAIPSLLIHNRISTLRPLCCAATASKHEIQHSSEELLPSLDLPVPIPSLKHEYIDGFPKPDPKYSETIVAVPREFTGKSVAARERKDGRVPSILFEQEKGEEGGNKRLISVKKSQIWKLVRQLGSQFFLSRLFELEVRKDFEGEDCLEKVRVLPRLLHLHPTTDEVLNVTFMRAPSSALLKINVPLLFRGEDVCPGLRKGGYLQTLRRTVQYMCPADIVPPYIDVDLSELDVEKKLFLRDLKVHPSLVCILSSDQPICKIKGSRSSEHRKPK</sequence>
<dbReference type="CDD" id="cd00495">
    <property type="entry name" value="Ribosomal_L25_TL5_CTC"/>
    <property type="match status" value="1"/>
</dbReference>
<dbReference type="InterPro" id="IPR020057">
    <property type="entry name" value="Ribosomal_bL25_b-dom"/>
</dbReference>
<dbReference type="GO" id="GO:0006412">
    <property type="term" value="P:translation"/>
    <property type="evidence" value="ECO:0000318"/>
    <property type="project" value="GO_Central"/>
</dbReference>
<proteinExistence type="predicted"/>
<dbReference type="GO" id="GO:0022625">
    <property type="term" value="C:cytosolic large ribosomal subunit"/>
    <property type="evidence" value="ECO:0000318"/>
    <property type="project" value="GO_Central"/>
</dbReference>
<dbReference type="GO" id="GO:0003735">
    <property type="term" value="F:structural constituent of ribosome"/>
    <property type="evidence" value="ECO:0007669"/>
    <property type="project" value="InterPro"/>
</dbReference>
<reference evidence="8" key="1">
    <citation type="journal article" date="2016" name="Nature">
        <title>The genome of the seagrass Zostera marina reveals angiosperm adaptation to the sea.</title>
        <authorList>
            <person name="Olsen J.L."/>
            <person name="Rouze P."/>
            <person name="Verhelst B."/>
            <person name="Lin Y.-C."/>
            <person name="Bayer T."/>
            <person name="Collen J."/>
            <person name="Dattolo E."/>
            <person name="De Paoli E."/>
            <person name="Dittami S."/>
            <person name="Maumus F."/>
            <person name="Michel G."/>
            <person name="Kersting A."/>
            <person name="Lauritano C."/>
            <person name="Lohaus R."/>
            <person name="Toepel M."/>
            <person name="Tonon T."/>
            <person name="Vanneste K."/>
            <person name="Amirebrahimi M."/>
            <person name="Brakel J."/>
            <person name="Bostroem C."/>
            <person name="Chovatia M."/>
            <person name="Grimwood J."/>
            <person name="Jenkins J.W."/>
            <person name="Jueterbock A."/>
            <person name="Mraz A."/>
            <person name="Stam W.T."/>
            <person name="Tice H."/>
            <person name="Bornberg-Bauer E."/>
            <person name="Green P.J."/>
            <person name="Pearson G.A."/>
            <person name="Procaccini G."/>
            <person name="Duarte C.M."/>
            <person name="Schmutz J."/>
            <person name="Reusch T.B.H."/>
            <person name="Van de Peer Y."/>
        </authorList>
    </citation>
    <scope>NUCLEOTIDE SEQUENCE [LARGE SCALE GENOMIC DNA]</scope>
    <source>
        <strain evidence="8">cv. Finnish</strain>
    </source>
</reference>
<feature type="domain" description="Large ribosomal subunit protein bL25 L25" evidence="5">
    <location>
        <begin position="74"/>
        <end position="176"/>
    </location>
</feature>
<dbReference type="Gene3D" id="2.170.120.20">
    <property type="entry name" value="Ribosomal protein L25, beta domain"/>
    <property type="match status" value="1"/>
</dbReference>
<evidence type="ECO:0000313" key="7">
    <source>
        <dbReference type="EMBL" id="KMZ69572.1"/>
    </source>
</evidence>
<dbReference type="InterPro" id="IPR011035">
    <property type="entry name" value="Ribosomal_bL25/Gln-tRNA_synth"/>
</dbReference>
<evidence type="ECO:0000259" key="6">
    <source>
        <dbReference type="Pfam" id="PF14693"/>
    </source>
</evidence>
<keyword evidence="8" id="KW-1185">Reference proteome</keyword>
<dbReference type="InterPro" id="IPR029751">
    <property type="entry name" value="Ribosomal_L25_dom"/>
</dbReference>
<dbReference type="InterPro" id="IPR020930">
    <property type="entry name" value="Ribosomal_uL5_bac-type"/>
</dbReference>
<dbReference type="PANTHER" id="PTHR33284:SF1">
    <property type="entry name" value="RIBOSOMAL PROTEIN L25_GLN-TRNA SYNTHETASE, ANTI-CODON-BINDING DOMAIN-CONTAINING PROTEIN"/>
    <property type="match status" value="1"/>
</dbReference>
<dbReference type="EMBL" id="LFYR01000757">
    <property type="protein sequence ID" value="KMZ69572.1"/>
    <property type="molecule type" value="Genomic_DNA"/>
</dbReference>
<dbReference type="SUPFAM" id="SSF50715">
    <property type="entry name" value="Ribosomal protein L25-like"/>
    <property type="match status" value="1"/>
</dbReference>
<dbReference type="Proteomes" id="UP000036987">
    <property type="component" value="Unassembled WGS sequence"/>
</dbReference>
<dbReference type="GO" id="GO:0008097">
    <property type="term" value="F:5S rRNA binding"/>
    <property type="evidence" value="ECO:0000318"/>
    <property type="project" value="GO_Central"/>
</dbReference>
<evidence type="ECO:0000259" key="5">
    <source>
        <dbReference type="Pfam" id="PF01386"/>
    </source>
</evidence>
<dbReference type="FunFam" id="2.170.120.20:FF:000006">
    <property type="entry name" value="Ribosomal protein L25/Gln-tRNA synthetase, anti-codon-binding domain-containing protein"/>
    <property type="match status" value="1"/>
</dbReference>
<keyword evidence="3 7" id="KW-0689">Ribosomal protein</keyword>
<keyword evidence="4" id="KW-0687">Ribonucleoprotein</keyword>
<dbReference type="Pfam" id="PF01386">
    <property type="entry name" value="Ribosomal_L25p"/>
    <property type="match status" value="1"/>
</dbReference>
<organism evidence="7 8">
    <name type="scientific">Zostera marina</name>
    <name type="common">Eelgrass</name>
    <dbReference type="NCBI Taxonomy" id="29655"/>
    <lineage>
        <taxon>Eukaryota</taxon>
        <taxon>Viridiplantae</taxon>
        <taxon>Streptophyta</taxon>
        <taxon>Embryophyta</taxon>
        <taxon>Tracheophyta</taxon>
        <taxon>Spermatophyta</taxon>
        <taxon>Magnoliopsida</taxon>
        <taxon>Liliopsida</taxon>
        <taxon>Zosteraceae</taxon>
        <taxon>Zostera</taxon>
    </lineage>
</organism>
<keyword evidence="1" id="KW-0699">rRNA-binding</keyword>
<dbReference type="OMA" id="MWIHRPL"/>
<dbReference type="STRING" id="29655.A0A0K9PMX1"/>
<evidence type="ECO:0000256" key="1">
    <source>
        <dbReference type="ARBA" id="ARBA00022730"/>
    </source>
</evidence>
<dbReference type="OrthoDB" id="193674at2759"/>
<evidence type="ECO:0000313" key="8">
    <source>
        <dbReference type="Proteomes" id="UP000036987"/>
    </source>
</evidence>
<dbReference type="InterPro" id="IPR037121">
    <property type="entry name" value="Ribosomal_bL25_C"/>
</dbReference>
<dbReference type="Gene3D" id="2.40.240.10">
    <property type="entry name" value="Ribosomal Protein L25, Chain P"/>
    <property type="match status" value="1"/>
</dbReference>
<protein>
    <submittedName>
        <fullName evidence="7">50S ribosomal protein L25</fullName>
    </submittedName>
</protein>
<evidence type="ECO:0000256" key="2">
    <source>
        <dbReference type="ARBA" id="ARBA00022884"/>
    </source>
</evidence>
<dbReference type="Pfam" id="PF14693">
    <property type="entry name" value="Ribosomal_TL5_C"/>
    <property type="match status" value="1"/>
</dbReference>
<dbReference type="InterPro" id="IPR020056">
    <property type="entry name" value="Rbsml_bL25/Gln-tRNA_synth_N"/>
</dbReference>